<evidence type="ECO:0000313" key="3">
    <source>
        <dbReference type="Proteomes" id="UP000054166"/>
    </source>
</evidence>
<evidence type="ECO:0008006" key="4">
    <source>
        <dbReference type="Google" id="ProtNLM"/>
    </source>
</evidence>
<dbReference type="InterPro" id="IPR002347">
    <property type="entry name" value="SDR_fam"/>
</dbReference>
<name>A0A0C3B7L2_PILCF</name>
<dbReference type="PANTHER" id="PTHR47534:SF3">
    <property type="entry name" value="ALCOHOL DEHYDROGENASE-LIKE C-TERMINAL DOMAIN-CONTAINING PROTEIN"/>
    <property type="match status" value="1"/>
</dbReference>
<dbReference type="Gene3D" id="3.40.50.720">
    <property type="entry name" value="NAD(P)-binding Rossmann-like Domain"/>
    <property type="match status" value="1"/>
</dbReference>
<evidence type="ECO:0000313" key="2">
    <source>
        <dbReference type="EMBL" id="KIM82243.1"/>
    </source>
</evidence>
<accession>A0A0C3B7L2</accession>
<organism evidence="2 3">
    <name type="scientific">Piloderma croceum (strain F 1598)</name>
    <dbReference type="NCBI Taxonomy" id="765440"/>
    <lineage>
        <taxon>Eukaryota</taxon>
        <taxon>Fungi</taxon>
        <taxon>Dikarya</taxon>
        <taxon>Basidiomycota</taxon>
        <taxon>Agaricomycotina</taxon>
        <taxon>Agaricomycetes</taxon>
        <taxon>Agaricomycetidae</taxon>
        <taxon>Atheliales</taxon>
        <taxon>Atheliaceae</taxon>
        <taxon>Piloderma</taxon>
    </lineage>
</organism>
<dbReference type="EMBL" id="KN832995">
    <property type="protein sequence ID" value="KIM82243.1"/>
    <property type="molecule type" value="Genomic_DNA"/>
</dbReference>
<reference evidence="3" key="2">
    <citation type="submission" date="2015-01" db="EMBL/GenBank/DDBJ databases">
        <title>Evolutionary Origins and Diversification of the Mycorrhizal Mutualists.</title>
        <authorList>
            <consortium name="DOE Joint Genome Institute"/>
            <consortium name="Mycorrhizal Genomics Consortium"/>
            <person name="Kohler A."/>
            <person name="Kuo A."/>
            <person name="Nagy L.G."/>
            <person name="Floudas D."/>
            <person name="Copeland A."/>
            <person name="Barry K.W."/>
            <person name="Cichocki N."/>
            <person name="Veneault-Fourrey C."/>
            <person name="LaButti K."/>
            <person name="Lindquist E.A."/>
            <person name="Lipzen A."/>
            <person name="Lundell T."/>
            <person name="Morin E."/>
            <person name="Murat C."/>
            <person name="Riley R."/>
            <person name="Ohm R."/>
            <person name="Sun H."/>
            <person name="Tunlid A."/>
            <person name="Henrissat B."/>
            <person name="Grigoriev I.V."/>
            <person name="Hibbett D.S."/>
            <person name="Martin F."/>
        </authorList>
    </citation>
    <scope>NUCLEOTIDE SEQUENCE [LARGE SCALE GENOMIC DNA]</scope>
    <source>
        <strain evidence="3">F 1598</strain>
    </source>
</reference>
<keyword evidence="3" id="KW-1185">Reference proteome</keyword>
<evidence type="ECO:0000256" key="1">
    <source>
        <dbReference type="ARBA" id="ARBA00023002"/>
    </source>
</evidence>
<sequence>MPNFHALSSALTFPSTNVVVIGGTQGIGAGIAVRFAELGASVLVVGRNEVLGNEIVKTLETAAQKNGQDGGRVRFGFSRRDLGSVEEIRAAAEDIARWAGNGDIHYLFQSQGGVSTGFLPLTAQSMTTSFNVQILSHFLIPYLLLTHPRPVLRQGAQICNIARPGEKNQTIDLDDFRCLKAFEAGKFSILKDIKKFIFMMDLFTYEFNLRFPGTHTTNVYPGTVSTAMMLHPSLPWFVRIFAYVVFPFTASSPAQYADVAVWEIASEEGKGMARTFWDQYGREIEVDQRVKTDFQLREGVWENLLQLGGVGGEGTTK</sequence>
<dbReference type="AlphaFoldDB" id="A0A0C3B7L2"/>
<dbReference type="PANTHER" id="PTHR47534">
    <property type="entry name" value="YALI0E05731P"/>
    <property type="match status" value="1"/>
</dbReference>
<dbReference type="Pfam" id="PF00106">
    <property type="entry name" value="adh_short"/>
    <property type="match status" value="1"/>
</dbReference>
<dbReference type="GO" id="GO:0016491">
    <property type="term" value="F:oxidoreductase activity"/>
    <property type="evidence" value="ECO:0007669"/>
    <property type="project" value="UniProtKB-KW"/>
</dbReference>
<dbReference type="InParanoid" id="A0A0C3B7L2"/>
<protein>
    <recommendedName>
        <fullName evidence="4">NAD(P)-binding protein</fullName>
    </recommendedName>
</protein>
<gene>
    <name evidence="2" type="ORF">PILCRDRAFT_8067</name>
</gene>
<proteinExistence type="predicted"/>
<dbReference type="Proteomes" id="UP000054166">
    <property type="component" value="Unassembled WGS sequence"/>
</dbReference>
<dbReference type="SUPFAM" id="SSF51735">
    <property type="entry name" value="NAD(P)-binding Rossmann-fold domains"/>
    <property type="match status" value="1"/>
</dbReference>
<dbReference type="HOGENOM" id="CLU_886227_0_0_1"/>
<dbReference type="InterPro" id="IPR052228">
    <property type="entry name" value="Sec_Metab_Biosynth_Oxidored"/>
</dbReference>
<keyword evidence="1" id="KW-0560">Oxidoreductase</keyword>
<dbReference type="STRING" id="765440.A0A0C3B7L2"/>
<dbReference type="InterPro" id="IPR036291">
    <property type="entry name" value="NAD(P)-bd_dom_sf"/>
</dbReference>
<reference evidence="2 3" key="1">
    <citation type="submission" date="2014-04" db="EMBL/GenBank/DDBJ databases">
        <authorList>
            <consortium name="DOE Joint Genome Institute"/>
            <person name="Kuo A."/>
            <person name="Tarkka M."/>
            <person name="Buscot F."/>
            <person name="Kohler A."/>
            <person name="Nagy L.G."/>
            <person name="Floudas D."/>
            <person name="Copeland A."/>
            <person name="Barry K.W."/>
            <person name="Cichocki N."/>
            <person name="Veneault-Fourrey C."/>
            <person name="LaButti K."/>
            <person name="Lindquist E.A."/>
            <person name="Lipzen A."/>
            <person name="Lundell T."/>
            <person name="Morin E."/>
            <person name="Murat C."/>
            <person name="Sun H."/>
            <person name="Tunlid A."/>
            <person name="Henrissat B."/>
            <person name="Grigoriev I.V."/>
            <person name="Hibbett D.S."/>
            <person name="Martin F."/>
            <person name="Nordberg H.P."/>
            <person name="Cantor M.N."/>
            <person name="Hua S.X."/>
        </authorList>
    </citation>
    <scope>NUCLEOTIDE SEQUENCE [LARGE SCALE GENOMIC DNA]</scope>
    <source>
        <strain evidence="2 3">F 1598</strain>
    </source>
</reference>
<dbReference type="OrthoDB" id="2898509at2759"/>